<dbReference type="AlphaFoldDB" id="A0A2P2K5N6"/>
<name>A0A2P2K5N6_RHIMU</name>
<organism evidence="2">
    <name type="scientific">Rhizophora mucronata</name>
    <name type="common">Asiatic mangrove</name>
    <dbReference type="NCBI Taxonomy" id="61149"/>
    <lineage>
        <taxon>Eukaryota</taxon>
        <taxon>Viridiplantae</taxon>
        <taxon>Streptophyta</taxon>
        <taxon>Embryophyta</taxon>
        <taxon>Tracheophyta</taxon>
        <taxon>Spermatophyta</taxon>
        <taxon>Magnoliopsida</taxon>
        <taxon>eudicotyledons</taxon>
        <taxon>Gunneridae</taxon>
        <taxon>Pentapetalae</taxon>
        <taxon>rosids</taxon>
        <taxon>fabids</taxon>
        <taxon>Malpighiales</taxon>
        <taxon>Rhizophoraceae</taxon>
        <taxon>Rhizophora</taxon>
    </lineage>
</organism>
<protein>
    <submittedName>
        <fullName evidence="2">Uncharacterized protein MANES_14G027100</fullName>
    </submittedName>
</protein>
<reference evidence="2" key="1">
    <citation type="submission" date="2018-02" db="EMBL/GenBank/DDBJ databases">
        <title>Rhizophora mucronata_Transcriptome.</title>
        <authorList>
            <person name="Meera S.P."/>
            <person name="Sreeshan A."/>
            <person name="Augustine A."/>
        </authorList>
    </citation>
    <scope>NUCLEOTIDE SEQUENCE</scope>
    <source>
        <tissue evidence="2">Leaf</tissue>
    </source>
</reference>
<dbReference type="EMBL" id="GGEC01020572">
    <property type="protein sequence ID" value="MBX01056.1"/>
    <property type="molecule type" value="Transcribed_RNA"/>
</dbReference>
<feature type="region of interest" description="Disordered" evidence="1">
    <location>
        <begin position="35"/>
        <end position="57"/>
    </location>
</feature>
<accession>A0A2P2K5N6</accession>
<sequence length="57" mass="5999">MAAIIEIASYLQLGVEFTSTLSFLPFFLTLTSTLHPSGSQSSDFWSPMAGTPSLSGG</sequence>
<evidence type="ECO:0000313" key="2">
    <source>
        <dbReference type="EMBL" id="MBX01056.1"/>
    </source>
</evidence>
<evidence type="ECO:0000256" key="1">
    <source>
        <dbReference type="SAM" id="MobiDB-lite"/>
    </source>
</evidence>
<proteinExistence type="predicted"/>